<feature type="region of interest" description="Disordered" evidence="1">
    <location>
        <begin position="74"/>
        <end position="97"/>
    </location>
</feature>
<evidence type="ECO:0000313" key="3">
    <source>
        <dbReference type="Proteomes" id="UP000492820"/>
    </source>
</evidence>
<reference evidence="4" key="3">
    <citation type="submission" date="2020-10" db="UniProtKB">
        <authorList>
            <consortium name="WormBaseParasite"/>
        </authorList>
    </citation>
    <scope>IDENTIFICATION</scope>
</reference>
<evidence type="ECO:0000313" key="2">
    <source>
        <dbReference type="EMBL" id="CDS24729.1"/>
    </source>
</evidence>
<dbReference type="Proteomes" id="UP000492820">
    <property type="component" value="Unassembled WGS sequence"/>
</dbReference>
<dbReference type="EMBL" id="LK028616">
    <property type="protein sequence ID" value="CDS24729.1"/>
    <property type="molecule type" value="Genomic_DNA"/>
</dbReference>
<organism evidence="2">
    <name type="scientific">Echinococcus granulosus</name>
    <name type="common">Hydatid tapeworm</name>
    <dbReference type="NCBI Taxonomy" id="6210"/>
    <lineage>
        <taxon>Eukaryota</taxon>
        <taxon>Metazoa</taxon>
        <taxon>Spiralia</taxon>
        <taxon>Lophotrochozoa</taxon>
        <taxon>Platyhelminthes</taxon>
        <taxon>Cestoda</taxon>
        <taxon>Eucestoda</taxon>
        <taxon>Cyclophyllidea</taxon>
        <taxon>Taeniidae</taxon>
        <taxon>Echinococcus</taxon>
        <taxon>Echinococcus granulosus group</taxon>
    </lineage>
</organism>
<name>A0A068WX44_ECHGR</name>
<accession>A0A068WX44</accession>
<reference evidence="2" key="2">
    <citation type="submission" date="2014-06" db="EMBL/GenBank/DDBJ databases">
        <authorList>
            <person name="Aslett M."/>
        </authorList>
    </citation>
    <scope>NUCLEOTIDE SEQUENCE</scope>
</reference>
<dbReference type="WBParaSite" id="EgrG_002049400">
    <property type="protein sequence ID" value="EgrG_002049400"/>
    <property type="gene ID" value="EgrG_002049400"/>
</dbReference>
<gene>
    <name evidence="2" type="ORF">EgrG_002049400</name>
</gene>
<proteinExistence type="predicted"/>
<reference evidence="2 3" key="1">
    <citation type="journal article" date="2013" name="Nature">
        <title>The genomes of four tapeworm species reveal adaptations to parasitism.</title>
        <authorList>
            <person name="Tsai I.J."/>
            <person name="Zarowiecki M."/>
            <person name="Holroyd N."/>
            <person name="Garciarrubio A."/>
            <person name="Sanchez-Flores A."/>
            <person name="Brooks K.L."/>
            <person name="Tracey A."/>
            <person name="Bobes R.J."/>
            <person name="Fragoso G."/>
            <person name="Sciutto E."/>
            <person name="Aslett M."/>
            <person name="Beasley H."/>
            <person name="Bennett H.M."/>
            <person name="Cai J."/>
            <person name="Camicia F."/>
            <person name="Clark R."/>
            <person name="Cucher M."/>
            <person name="De Silva N."/>
            <person name="Day T.A."/>
            <person name="Deplazes P."/>
            <person name="Estrada K."/>
            <person name="Fernandez C."/>
            <person name="Holland P.W."/>
            <person name="Hou J."/>
            <person name="Hu S."/>
            <person name="Huckvale T."/>
            <person name="Hung S.S."/>
            <person name="Kamenetzky L."/>
            <person name="Keane J.A."/>
            <person name="Kiss F."/>
            <person name="Koziol U."/>
            <person name="Lambert O."/>
            <person name="Liu K."/>
            <person name="Luo X."/>
            <person name="Luo Y."/>
            <person name="Macchiaroli N."/>
            <person name="Nichol S."/>
            <person name="Paps J."/>
            <person name="Parkinson J."/>
            <person name="Pouchkina-Stantcheva N."/>
            <person name="Riddiford N."/>
            <person name="Rosenzvit M."/>
            <person name="Salinas G."/>
            <person name="Wasmuth J.D."/>
            <person name="Zamanian M."/>
            <person name="Zheng Y."/>
            <person name="Cai X."/>
            <person name="Soberon X."/>
            <person name="Olson P.D."/>
            <person name="Laclette J.P."/>
            <person name="Brehm K."/>
            <person name="Berriman M."/>
            <person name="Garciarrubio A."/>
            <person name="Bobes R.J."/>
            <person name="Fragoso G."/>
            <person name="Sanchez-Flores A."/>
            <person name="Estrada K."/>
            <person name="Cevallos M.A."/>
            <person name="Morett E."/>
            <person name="Gonzalez V."/>
            <person name="Portillo T."/>
            <person name="Ochoa-Leyva A."/>
            <person name="Jose M.V."/>
            <person name="Sciutto E."/>
            <person name="Landa A."/>
            <person name="Jimenez L."/>
            <person name="Valdes V."/>
            <person name="Carrero J.C."/>
            <person name="Larralde C."/>
            <person name="Morales-Montor J."/>
            <person name="Limon-Lason J."/>
            <person name="Soberon X."/>
            <person name="Laclette J.P."/>
        </authorList>
    </citation>
    <scope>NUCLEOTIDE SEQUENCE [LARGE SCALE GENOMIC DNA]</scope>
</reference>
<evidence type="ECO:0000313" key="4">
    <source>
        <dbReference type="WBParaSite" id="EgrG_002049400"/>
    </source>
</evidence>
<protein>
    <submittedName>
        <fullName evidence="4">Leucine-rich repeat protein kinase family protein</fullName>
    </submittedName>
</protein>
<evidence type="ECO:0000256" key="1">
    <source>
        <dbReference type="SAM" id="MobiDB-lite"/>
    </source>
</evidence>
<dbReference type="AlphaFoldDB" id="A0A068WX44"/>
<sequence>MRHVRPIDLQTCQVMRGIDSRNRPLDMLYNAFQCHPLLFAFLRIVVIPTIQFIFNTPLPLRFVHAIAFFPSPSLRHSQPPNPPFQRRQKIKTRRTDKSRSNWGYVMLPLPPSPPPTSTLLAFLPHPCPFNISILAQLLLCMCCSISLFLLSCHASDLWIPRVTSQSGRPVCGTGGVKCLGNHEDESQHMQCSYLVTYRSGRSSKARIPLYVLLHFSLPAVLSCVRFVDSTCHFSVRETCLWHWWGEVLGKPRRRKPTHAMQLLGNISVWSIVEGENTCWGSMYIYSNEVCRHRRNRGAGGPLSTSILMPQFNTSSMSVTFSLYHYRCSQELTLAVYRSV</sequence>